<gene>
    <name evidence="2" type="ORF">SAMN02745138_00490</name>
</gene>
<dbReference type="Proteomes" id="UP000183975">
    <property type="component" value="Unassembled WGS sequence"/>
</dbReference>
<dbReference type="PIRSF" id="PIRSF002599">
    <property type="entry name" value="Cold_shock_A"/>
    <property type="match status" value="1"/>
</dbReference>
<evidence type="ECO:0000313" key="3">
    <source>
        <dbReference type="Proteomes" id="UP000183975"/>
    </source>
</evidence>
<organism evidence="2 3">
    <name type="scientific">Anaerotignum lactatifermentans DSM 14214</name>
    <dbReference type="NCBI Taxonomy" id="1121323"/>
    <lineage>
        <taxon>Bacteria</taxon>
        <taxon>Bacillati</taxon>
        <taxon>Bacillota</taxon>
        <taxon>Clostridia</taxon>
        <taxon>Lachnospirales</taxon>
        <taxon>Anaerotignaceae</taxon>
        <taxon>Anaerotignum</taxon>
    </lineage>
</organism>
<reference evidence="2 3" key="1">
    <citation type="submission" date="2016-11" db="EMBL/GenBank/DDBJ databases">
        <authorList>
            <person name="Jaros S."/>
            <person name="Januszkiewicz K."/>
            <person name="Wedrychowicz H."/>
        </authorList>
    </citation>
    <scope>NUCLEOTIDE SEQUENCE [LARGE SCALE GENOMIC DNA]</scope>
    <source>
        <strain evidence="2 3">DSM 14214</strain>
    </source>
</reference>
<dbReference type="OrthoDB" id="1698854at2"/>
<keyword evidence="1" id="KW-0812">Transmembrane</keyword>
<dbReference type="GO" id="GO:0003676">
    <property type="term" value="F:nucleic acid binding"/>
    <property type="evidence" value="ECO:0007669"/>
    <property type="project" value="InterPro"/>
</dbReference>
<dbReference type="EMBL" id="FRAH01000006">
    <property type="protein sequence ID" value="SHJ78699.1"/>
    <property type="molecule type" value="Genomic_DNA"/>
</dbReference>
<keyword evidence="3" id="KW-1185">Reference proteome</keyword>
<feature type="transmembrane region" description="Helical" evidence="1">
    <location>
        <begin position="46"/>
        <end position="64"/>
    </location>
</feature>
<dbReference type="RefSeq" id="WP_072848804.1">
    <property type="nucleotide sequence ID" value="NZ_FRAH01000006.1"/>
</dbReference>
<evidence type="ECO:0000256" key="1">
    <source>
        <dbReference type="SAM" id="Phobius"/>
    </source>
</evidence>
<sequence>MQFTFHPVPFWIITGYYLIINIVLFCAMALDKKRAIRGRRRVPEKTLFLMAILGGSIGGFVGMFTQHHKTKHISFYVAYGLTAAMHIFLCWLLMTTFAFTA</sequence>
<keyword evidence="1" id="KW-1133">Transmembrane helix</keyword>
<keyword evidence="1" id="KW-0472">Membrane</keyword>
<feature type="transmembrane region" description="Helical" evidence="1">
    <location>
        <begin position="12"/>
        <end position="30"/>
    </location>
</feature>
<dbReference type="InterPro" id="IPR010718">
    <property type="entry name" value="DUF1294"/>
</dbReference>
<dbReference type="InterPro" id="IPR012156">
    <property type="entry name" value="Cold_shock_CspA"/>
</dbReference>
<accession>A0A1M6M5H5</accession>
<name>A0A1M6M5H5_9FIRM</name>
<protein>
    <submittedName>
        <fullName evidence="2">Uncharacterized membrane protein YsdA, DUF1294 family</fullName>
    </submittedName>
</protein>
<evidence type="ECO:0000313" key="2">
    <source>
        <dbReference type="EMBL" id="SHJ78699.1"/>
    </source>
</evidence>
<dbReference type="AlphaFoldDB" id="A0A1M6M5H5"/>
<proteinExistence type="predicted"/>
<feature type="transmembrane region" description="Helical" evidence="1">
    <location>
        <begin position="76"/>
        <end position="99"/>
    </location>
</feature>
<dbReference type="Pfam" id="PF06961">
    <property type="entry name" value="DUF1294"/>
    <property type="match status" value="1"/>
</dbReference>